<evidence type="ECO:0000313" key="7">
    <source>
        <dbReference type="EMBL" id="GBP40166.1"/>
    </source>
</evidence>
<comment type="caution">
    <text evidence="7">The sequence shown here is derived from an EMBL/GenBank/DDBJ whole genome shotgun (WGS) entry which is preliminary data.</text>
</comment>
<dbReference type="OrthoDB" id="203097at2759"/>
<evidence type="ECO:0000256" key="2">
    <source>
        <dbReference type="ARBA" id="ARBA00006528"/>
    </source>
</evidence>
<dbReference type="Proteomes" id="UP000299102">
    <property type="component" value="Unassembled WGS sequence"/>
</dbReference>
<keyword evidence="6" id="KW-0472">Membrane</keyword>
<proteinExistence type="inferred from homology"/>
<evidence type="ECO:0000313" key="8">
    <source>
        <dbReference type="Proteomes" id="UP000299102"/>
    </source>
</evidence>
<protein>
    <submittedName>
        <fullName evidence="7">Solute carrier family 10 member 6</fullName>
    </submittedName>
</protein>
<dbReference type="InterPro" id="IPR002657">
    <property type="entry name" value="BilAc:Na_symport/Acr3"/>
</dbReference>
<gene>
    <name evidence="7" type="primary">SLC10A6</name>
    <name evidence="7" type="ORF">EVAR_20309_1</name>
</gene>
<dbReference type="EMBL" id="BGZK01000377">
    <property type="protein sequence ID" value="GBP40166.1"/>
    <property type="molecule type" value="Genomic_DNA"/>
</dbReference>
<dbReference type="PANTHER" id="PTHR10361:SF28">
    <property type="entry name" value="P3 PROTEIN-RELATED"/>
    <property type="match status" value="1"/>
</dbReference>
<dbReference type="AlphaFoldDB" id="A0A4C1VM60"/>
<reference evidence="7 8" key="1">
    <citation type="journal article" date="2019" name="Commun. Biol.">
        <title>The bagworm genome reveals a unique fibroin gene that provides high tensile strength.</title>
        <authorList>
            <person name="Kono N."/>
            <person name="Nakamura H."/>
            <person name="Ohtoshi R."/>
            <person name="Tomita M."/>
            <person name="Numata K."/>
            <person name="Arakawa K."/>
        </authorList>
    </citation>
    <scope>NUCLEOTIDE SEQUENCE [LARGE SCALE GENOMIC DNA]</scope>
</reference>
<evidence type="ECO:0000256" key="1">
    <source>
        <dbReference type="ARBA" id="ARBA00004141"/>
    </source>
</evidence>
<keyword evidence="5" id="KW-1133">Transmembrane helix</keyword>
<keyword evidence="4" id="KW-0769">Symport</keyword>
<keyword evidence="3" id="KW-0812">Transmembrane</keyword>
<dbReference type="STRING" id="151549.A0A4C1VM60"/>
<sequence length="122" mass="12719">MRQHCAFGLGYLIFRGDSLTAAALRLGLFFTGVCPGGGASNIWTFALGGNLNLSLAMTTISTLAAFAPEGVYLKKGCPVLSRGTRAHAPGVLELLSVPVTTPSRDGSILLPYLSHPKTSISL</sequence>
<name>A0A4C1VM60_EUMVA</name>
<dbReference type="InterPro" id="IPR038770">
    <property type="entry name" value="Na+/solute_symporter_sf"/>
</dbReference>
<keyword evidence="8" id="KW-1185">Reference proteome</keyword>
<evidence type="ECO:0000256" key="3">
    <source>
        <dbReference type="ARBA" id="ARBA00022692"/>
    </source>
</evidence>
<comment type="subcellular location">
    <subcellularLocation>
        <location evidence="1">Membrane</location>
        <topology evidence="1">Multi-pass membrane protein</topology>
    </subcellularLocation>
</comment>
<accession>A0A4C1VM60</accession>
<evidence type="ECO:0000256" key="4">
    <source>
        <dbReference type="ARBA" id="ARBA00022847"/>
    </source>
</evidence>
<dbReference type="InterPro" id="IPR004710">
    <property type="entry name" value="Bilac:Na_transpt"/>
</dbReference>
<keyword evidence="4" id="KW-0813">Transport</keyword>
<evidence type="ECO:0000256" key="6">
    <source>
        <dbReference type="ARBA" id="ARBA00023136"/>
    </source>
</evidence>
<organism evidence="7 8">
    <name type="scientific">Eumeta variegata</name>
    <name type="common">Bagworm moth</name>
    <name type="synonym">Eumeta japonica</name>
    <dbReference type="NCBI Taxonomy" id="151549"/>
    <lineage>
        <taxon>Eukaryota</taxon>
        <taxon>Metazoa</taxon>
        <taxon>Ecdysozoa</taxon>
        <taxon>Arthropoda</taxon>
        <taxon>Hexapoda</taxon>
        <taxon>Insecta</taxon>
        <taxon>Pterygota</taxon>
        <taxon>Neoptera</taxon>
        <taxon>Endopterygota</taxon>
        <taxon>Lepidoptera</taxon>
        <taxon>Glossata</taxon>
        <taxon>Ditrysia</taxon>
        <taxon>Tineoidea</taxon>
        <taxon>Psychidae</taxon>
        <taxon>Oiketicinae</taxon>
        <taxon>Eumeta</taxon>
    </lineage>
</organism>
<dbReference type="Pfam" id="PF01758">
    <property type="entry name" value="SBF"/>
    <property type="match status" value="1"/>
</dbReference>
<dbReference type="GO" id="GO:0016020">
    <property type="term" value="C:membrane"/>
    <property type="evidence" value="ECO:0007669"/>
    <property type="project" value="UniProtKB-SubCell"/>
</dbReference>
<comment type="similarity">
    <text evidence="2">Belongs to the bile acid:sodium symporter (BASS) (TC 2.A.28) family.</text>
</comment>
<dbReference type="PANTHER" id="PTHR10361">
    <property type="entry name" value="SODIUM-BILE ACID COTRANSPORTER"/>
    <property type="match status" value="1"/>
</dbReference>
<evidence type="ECO:0000256" key="5">
    <source>
        <dbReference type="ARBA" id="ARBA00022989"/>
    </source>
</evidence>
<dbReference type="GO" id="GO:0015293">
    <property type="term" value="F:symporter activity"/>
    <property type="evidence" value="ECO:0007669"/>
    <property type="project" value="UniProtKB-KW"/>
</dbReference>
<dbReference type="Gene3D" id="1.20.1530.20">
    <property type="match status" value="1"/>
</dbReference>